<feature type="compositionally biased region" description="Basic and acidic residues" evidence="1">
    <location>
        <begin position="11"/>
        <end position="25"/>
    </location>
</feature>
<feature type="region of interest" description="Disordered" evidence="1">
    <location>
        <begin position="1"/>
        <end position="25"/>
    </location>
</feature>
<gene>
    <name evidence="2" type="ORF">EKPLLCFL_00024</name>
</gene>
<protein>
    <submittedName>
        <fullName evidence="2">Uncharacterized protein</fullName>
    </submittedName>
</protein>
<evidence type="ECO:0000256" key="1">
    <source>
        <dbReference type="SAM" id="MobiDB-lite"/>
    </source>
</evidence>
<geneLocation type="plasmid" evidence="2">
    <name>pM2-1</name>
</geneLocation>
<name>A0A899NIK6_PROST</name>
<evidence type="ECO:0000313" key="2">
    <source>
        <dbReference type="EMBL" id="QSM62259.1"/>
    </source>
</evidence>
<organism evidence="2">
    <name type="scientific">Providencia stuartii</name>
    <dbReference type="NCBI Taxonomy" id="588"/>
    <lineage>
        <taxon>Bacteria</taxon>
        <taxon>Pseudomonadati</taxon>
        <taxon>Pseudomonadota</taxon>
        <taxon>Gammaproteobacteria</taxon>
        <taxon>Enterobacterales</taxon>
        <taxon>Morganellaceae</taxon>
        <taxon>Providencia</taxon>
    </lineage>
</organism>
<dbReference type="AlphaFoldDB" id="A0A899NIK6"/>
<sequence length="45" mass="5298">MPSRVTGRTDIPQREEKHRFDEQQKARSLIGHRAVEFCFVGMKKP</sequence>
<dbReference type="EMBL" id="MT813046">
    <property type="protein sequence ID" value="QSM62259.1"/>
    <property type="molecule type" value="Genomic_DNA"/>
</dbReference>
<reference evidence="2" key="1">
    <citation type="submission" date="2020-07" db="EMBL/GenBank/DDBJ databases">
        <title>Persistence and transmission of plasmid-borne blaNDM genes carried by diverse species of Enterobacterium in a Chinese goose farm.</title>
        <authorList>
            <person name="Fang L.-X."/>
            <person name="Cen D.-J."/>
        </authorList>
    </citation>
    <scope>NUCLEOTIDE SEQUENCE</scope>
    <source>
        <strain evidence="2">M2</strain>
        <plasmid evidence="2">pM2-1</plasmid>
    </source>
</reference>
<proteinExistence type="predicted"/>
<keyword evidence="2" id="KW-0614">Plasmid</keyword>
<accession>A0A899NIK6</accession>